<keyword evidence="3" id="KW-0031">Aminopeptidase</keyword>
<dbReference type="EMBL" id="QWKX01000034">
    <property type="protein sequence ID" value="RIH76936.1"/>
    <property type="molecule type" value="Genomic_DNA"/>
</dbReference>
<gene>
    <name evidence="3" type="primary">dap4_2</name>
    <name evidence="3" type="ORF">Mcate_01574</name>
</gene>
<evidence type="ECO:0000256" key="1">
    <source>
        <dbReference type="ARBA" id="ARBA00022801"/>
    </source>
</evidence>
<comment type="caution">
    <text evidence="3">The sequence shown here is derived from an EMBL/GenBank/DDBJ whole genome shotgun (WGS) entry which is preliminary data.</text>
</comment>
<keyword evidence="3" id="KW-0645">Protease</keyword>
<feature type="domain" description="Dienelactone hydrolase" evidence="2">
    <location>
        <begin position="38"/>
        <end position="232"/>
    </location>
</feature>
<dbReference type="InterPro" id="IPR029058">
    <property type="entry name" value="AB_hydrolase_fold"/>
</dbReference>
<dbReference type="PROSITE" id="PS51257">
    <property type="entry name" value="PROKAR_LIPOPROTEIN"/>
    <property type="match status" value="1"/>
</dbReference>
<evidence type="ECO:0000313" key="4">
    <source>
        <dbReference type="Proteomes" id="UP000266089"/>
    </source>
</evidence>
<dbReference type="EC" id="3.4.14.5" evidence="3"/>
<dbReference type="AlphaFoldDB" id="A0A399DYH7"/>
<dbReference type="Gene3D" id="3.40.50.1820">
    <property type="entry name" value="alpha/beta hydrolase"/>
    <property type="match status" value="1"/>
</dbReference>
<evidence type="ECO:0000313" key="3">
    <source>
        <dbReference type="EMBL" id="RIH76936.1"/>
    </source>
</evidence>
<protein>
    <submittedName>
        <fullName evidence="3">Dipeptidyl aminopeptidase 4</fullName>
        <ecNumber evidence="3">3.4.14.5</ecNumber>
    </submittedName>
</protein>
<dbReference type="Proteomes" id="UP000266089">
    <property type="component" value="Unassembled WGS sequence"/>
</dbReference>
<organism evidence="3 4">
    <name type="scientific">Meiothermus taiwanensis</name>
    <dbReference type="NCBI Taxonomy" id="172827"/>
    <lineage>
        <taxon>Bacteria</taxon>
        <taxon>Thermotogati</taxon>
        <taxon>Deinococcota</taxon>
        <taxon>Deinococci</taxon>
        <taxon>Thermales</taxon>
        <taxon>Thermaceae</taxon>
        <taxon>Meiothermus</taxon>
    </lineage>
</organism>
<name>A0A399DYH7_9DEIN</name>
<dbReference type="RefSeq" id="WP_027888572.1">
    <property type="nucleotide sequence ID" value="NZ_JBHSXZ010000043.1"/>
</dbReference>
<sequence length="265" mass="29206">MGIRTIFLVVGLLVGCLAWGQGMVVQTVVYKNGDLELRGFLYRPPGPGPFPAVVYNHGSEKTLAYIDRLAVPFVERGYVFFAPNRRGHGRSPGPYIVDELNQLRGAEWSRALVRLHEEQLSDQLEGVAFLKAQPFVDAARIGVFGFSFGGIQTMLAVERADAGYKAAVNCAGAAQTWNNSPELRARLIQAARNAVMPVFFIQAQNDYSLSALEALSEEMRRAGKPFQARVFPPFGTSNQDGHNFCFQGHPIWGPEVFAFLDAALR</sequence>
<accession>A0A399DYH7</accession>
<dbReference type="OrthoDB" id="25765at2"/>
<dbReference type="SUPFAM" id="SSF53474">
    <property type="entry name" value="alpha/beta-Hydrolases"/>
    <property type="match status" value="1"/>
</dbReference>
<dbReference type="InterPro" id="IPR002925">
    <property type="entry name" value="Dienelactn_hydro"/>
</dbReference>
<dbReference type="Pfam" id="PF01738">
    <property type="entry name" value="DLH"/>
    <property type="match status" value="1"/>
</dbReference>
<dbReference type="InterPro" id="IPR050261">
    <property type="entry name" value="FrsA_esterase"/>
</dbReference>
<proteinExistence type="predicted"/>
<dbReference type="GO" id="GO:0004177">
    <property type="term" value="F:aminopeptidase activity"/>
    <property type="evidence" value="ECO:0007669"/>
    <property type="project" value="UniProtKB-KW"/>
</dbReference>
<dbReference type="GO" id="GO:0052689">
    <property type="term" value="F:carboxylic ester hydrolase activity"/>
    <property type="evidence" value="ECO:0007669"/>
    <property type="project" value="UniProtKB-ARBA"/>
</dbReference>
<reference evidence="3 4" key="1">
    <citation type="submission" date="2018-08" db="EMBL/GenBank/DDBJ databases">
        <title>Meiothermus cateniformans JCM 15151 genome sequencing project.</title>
        <authorList>
            <person name="Da Costa M.S."/>
            <person name="Albuquerque L."/>
            <person name="Raposo P."/>
            <person name="Froufe H.J.C."/>
            <person name="Barroso C.S."/>
            <person name="Egas C."/>
        </authorList>
    </citation>
    <scope>NUCLEOTIDE SEQUENCE [LARGE SCALE GENOMIC DNA]</scope>
    <source>
        <strain evidence="3 4">JCM 15151</strain>
    </source>
</reference>
<dbReference type="GO" id="GO:0008239">
    <property type="term" value="F:dipeptidyl-peptidase activity"/>
    <property type="evidence" value="ECO:0007669"/>
    <property type="project" value="UniProtKB-EC"/>
</dbReference>
<dbReference type="PANTHER" id="PTHR22946:SF9">
    <property type="entry name" value="POLYKETIDE TRANSFERASE AF380"/>
    <property type="match status" value="1"/>
</dbReference>
<keyword evidence="1 3" id="KW-0378">Hydrolase</keyword>
<dbReference type="PANTHER" id="PTHR22946">
    <property type="entry name" value="DIENELACTONE HYDROLASE DOMAIN-CONTAINING PROTEIN-RELATED"/>
    <property type="match status" value="1"/>
</dbReference>
<evidence type="ECO:0000259" key="2">
    <source>
        <dbReference type="Pfam" id="PF01738"/>
    </source>
</evidence>